<dbReference type="AlphaFoldDB" id="A0A9P4JAE0"/>
<organism evidence="1 2">
    <name type="scientific">Myriangium duriaei CBS 260.36</name>
    <dbReference type="NCBI Taxonomy" id="1168546"/>
    <lineage>
        <taxon>Eukaryota</taxon>
        <taxon>Fungi</taxon>
        <taxon>Dikarya</taxon>
        <taxon>Ascomycota</taxon>
        <taxon>Pezizomycotina</taxon>
        <taxon>Dothideomycetes</taxon>
        <taxon>Dothideomycetidae</taxon>
        <taxon>Myriangiales</taxon>
        <taxon>Myriangiaceae</taxon>
        <taxon>Myriangium</taxon>
    </lineage>
</organism>
<accession>A0A9P4JAE0</accession>
<keyword evidence="2" id="KW-1185">Reference proteome</keyword>
<evidence type="ECO:0000313" key="1">
    <source>
        <dbReference type="EMBL" id="KAF2157025.1"/>
    </source>
</evidence>
<protein>
    <submittedName>
        <fullName evidence="1">Uncharacterized protein</fullName>
    </submittedName>
</protein>
<comment type="caution">
    <text evidence="1">The sequence shown here is derived from an EMBL/GenBank/DDBJ whole genome shotgun (WGS) entry which is preliminary data.</text>
</comment>
<dbReference type="Proteomes" id="UP000799439">
    <property type="component" value="Unassembled WGS sequence"/>
</dbReference>
<dbReference type="EMBL" id="ML996081">
    <property type="protein sequence ID" value="KAF2157025.1"/>
    <property type="molecule type" value="Genomic_DNA"/>
</dbReference>
<name>A0A9P4JAE0_9PEZI</name>
<proteinExistence type="predicted"/>
<reference evidence="1" key="1">
    <citation type="journal article" date="2020" name="Stud. Mycol.">
        <title>101 Dothideomycetes genomes: a test case for predicting lifestyles and emergence of pathogens.</title>
        <authorList>
            <person name="Haridas S."/>
            <person name="Albert R."/>
            <person name="Binder M."/>
            <person name="Bloem J."/>
            <person name="Labutti K."/>
            <person name="Salamov A."/>
            <person name="Andreopoulos B."/>
            <person name="Baker S."/>
            <person name="Barry K."/>
            <person name="Bills G."/>
            <person name="Bluhm B."/>
            <person name="Cannon C."/>
            <person name="Castanera R."/>
            <person name="Culley D."/>
            <person name="Daum C."/>
            <person name="Ezra D."/>
            <person name="Gonzalez J."/>
            <person name="Henrissat B."/>
            <person name="Kuo A."/>
            <person name="Liang C."/>
            <person name="Lipzen A."/>
            <person name="Lutzoni F."/>
            <person name="Magnuson J."/>
            <person name="Mondo S."/>
            <person name="Nolan M."/>
            <person name="Ohm R."/>
            <person name="Pangilinan J."/>
            <person name="Park H.-J."/>
            <person name="Ramirez L."/>
            <person name="Alfaro M."/>
            <person name="Sun H."/>
            <person name="Tritt A."/>
            <person name="Yoshinaga Y."/>
            <person name="Zwiers L.-H."/>
            <person name="Turgeon B."/>
            <person name="Goodwin S."/>
            <person name="Spatafora J."/>
            <person name="Crous P."/>
            <person name="Grigoriev I."/>
        </authorList>
    </citation>
    <scope>NUCLEOTIDE SEQUENCE</scope>
    <source>
        <strain evidence="1">CBS 260.36</strain>
    </source>
</reference>
<sequence>MVYLSVLANGVLFVACGDGSANLQLFSRHAVASWPADSLLHCKSQSPDKVLLTSKSPIDVVVNALSRNEATIATSLHPLTSLTSFRTMKFFRTSDCWLPALLYRQSSPIPLLTLPLLCILLLPLMSLRRPAHLQYSDCLDLYPDINE</sequence>
<gene>
    <name evidence="1" type="ORF">K461DRAFT_9441</name>
</gene>
<evidence type="ECO:0000313" key="2">
    <source>
        <dbReference type="Proteomes" id="UP000799439"/>
    </source>
</evidence>